<reference evidence="2" key="1">
    <citation type="journal article" date="2019" name="Int. J. Syst. Evol. Microbiol.">
        <title>The Global Catalogue of Microorganisms (GCM) 10K type strain sequencing project: providing services to taxonomists for standard genome sequencing and annotation.</title>
        <authorList>
            <consortium name="The Broad Institute Genomics Platform"/>
            <consortium name="The Broad Institute Genome Sequencing Center for Infectious Disease"/>
            <person name="Wu L."/>
            <person name="Ma J."/>
        </authorList>
    </citation>
    <scope>NUCLEOTIDE SEQUENCE [LARGE SCALE GENOMIC DNA]</scope>
    <source>
        <strain evidence="2">JCM 4350</strain>
    </source>
</reference>
<gene>
    <name evidence="1" type="ORF">GCM10010253_30960</name>
</gene>
<accession>A0ABQ2T5U3</accession>
<name>A0ABQ2T5U3_STRBA</name>
<dbReference type="EMBL" id="BMSZ01000008">
    <property type="protein sequence ID" value="GGS54408.1"/>
    <property type="molecule type" value="Genomic_DNA"/>
</dbReference>
<comment type="caution">
    <text evidence="1">The sequence shown here is derived from an EMBL/GenBank/DDBJ whole genome shotgun (WGS) entry which is preliminary data.</text>
</comment>
<sequence length="50" mass="5195">MDEVVSSELLPPAEGVARPAYKGDLVVRVTNKETGAHDDADVSGTALVDV</sequence>
<dbReference type="RefSeq" id="WP_370738506.1">
    <property type="nucleotide sequence ID" value="NZ_BMSZ01000008.1"/>
</dbReference>
<protein>
    <submittedName>
        <fullName evidence="1">Uncharacterized protein</fullName>
    </submittedName>
</protein>
<evidence type="ECO:0000313" key="2">
    <source>
        <dbReference type="Proteomes" id="UP000659767"/>
    </source>
</evidence>
<dbReference type="Proteomes" id="UP000659767">
    <property type="component" value="Unassembled WGS sequence"/>
</dbReference>
<evidence type="ECO:0000313" key="1">
    <source>
        <dbReference type="EMBL" id="GGS54408.1"/>
    </source>
</evidence>
<organism evidence="1 2">
    <name type="scientific">Streptomyces badius</name>
    <dbReference type="NCBI Taxonomy" id="1941"/>
    <lineage>
        <taxon>Bacteria</taxon>
        <taxon>Bacillati</taxon>
        <taxon>Actinomycetota</taxon>
        <taxon>Actinomycetes</taxon>
        <taxon>Kitasatosporales</taxon>
        <taxon>Streptomycetaceae</taxon>
        <taxon>Streptomyces</taxon>
    </lineage>
</organism>
<keyword evidence="2" id="KW-1185">Reference proteome</keyword>
<proteinExistence type="predicted"/>